<dbReference type="EMBL" id="CQPA01000025">
    <property type="protein sequence ID" value="CNU52083.1"/>
    <property type="molecule type" value="Genomic_DNA"/>
</dbReference>
<dbReference type="Proteomes" id="UP000041314">
    <property type="component" value="Unassembled WGS sequence"/>
</dbReference>
<evidence type="ECO:0000313" key="2">
    <source>
        <dbReference type="Proteomes" id="UP000041314"/>
    </source>
</evidence>
<evidence type="ECO:0000313" key="1">
    <source>
        <dbReference type="EMBL" id="CNU52083.1"/>
    </source>
</evidence>
<accession>A0A655D9F4</accession>
<protein>
    <submittedName>
        <fullName evidence="1">Uncharacterized protein</fullName>
    </submittedName>
</protein>
<reference evidence="1 2" key="1">
    <citation type="submission" date="2015-03" db="EMBL/GenBank/DDBJ databases">
        <authorList>
            <consortium name="Pathogen Informatics"/>
        </authorList>
    </citation>
    <scope>NUCLEOTIDE SEQUENCE [LARGE SCALE GENOMIC DNA]</scope>
    <source>
        <strain evidence="1 2">A1104</strain>
    </source>
</reference>
<gene>
    <name evidence="1" type="ORF">ERS008198_02967</name>
</gene>
<sequence>MVHIGNLLRGQVGAVGNLLFIQVCHVEETFHLWVGAEQFQAQCPGGADQQPYRRDYRHPDVLGALHFDQYHGAQHQRHGGQHLVRDTEQRPQALHAAQRVDHALIQQIAPQTDAACGTDDTRDQRIGFFQERDEVTQQILQHKAAGTGTRI</sequence>
<proteinExistence type="predicted"/>
<dbReference type="AlphaFoldDB" id="A0A655D9F4"/>
<organism evidence="1 2">
    <name type="scientific">Salmonella enterica subsp. enterica serovar Bovismorbificans</name>
    <dbReference type="NCBI Taxonomy" id="58097"/>
    <lineage>
        <taxon>Bacteria</taxon>
        <taxon>Pseudomonadati</taxon>
        <taxon>Pseudomonadota</taxon>
        <taxon>Gammaproteobacteria</taxon>
        <taxon>Enterobacterales</taxon>
        <taxon>Enterobacteriaceae</taxon>
        <taxon>Salmonella</taxon>
    </lineage>
</organism>
<name>A0A655D9F4_SALET</name>